<sequence>MSEDLRRALLEKLGKADAQLGLNPHPTPAPAPASASASAPSGLPTWRDFFQQNARVQAGDRGLNFNTYFSLPAVSDLASDPTSVPIFIFHHGAGSSALSFAPLAKALREQLGGRCGAFAFDARAHGLTAPADPAAFPADYSLDAFVRDFQELIAWFDHTHLQALPASTTYTLVIAGHSLGGSICTSVYQSLEPALRAKVTGLAMLDIVEEAAILALTKVDSFLSNTPNVFPSYSSAIDWHVKRGLSRLRSSAEIVIPSLFASTASGKVVRRTNLQLFKPFWDTWFHSLSHRFVALPTSKLLILAGNDNLDRELMIGQMQGKFQLVVFQESGHFIEEDAPVKTAVTLVDFWRRNDTKSVVIKTNWTKKANT</sequence>
<comment type="catalytic activity">
    <reaction evidence="5">
        <text>[phosphatase 2A protein]-C-terminal L-leucine methyl ester + H2O = [phosphatase 2A protein]-C-terminal L-leucine + methanol + H(+)</text>
        <dbReference type="Rhea" id="RHEA:48548"/>
        <dbReference type="Rhea" id="RHEA-COMP:12134"/>
        <dbReference type="Rhea" id="RHEA-COMP:12135"/>
        <dbReference type="ChEBI" id="CHEBI:15377"/>
        <dbReference type="ChEBI" id="CHEBI:15378"/>
        <dbReference type="ChEBI" id="CHEBI:17790"/>
        <dbReference type="ChEBI" id="CHEBI:90516"/>
        <dbReference type="ChEBI" id="CHEBI:90517"/>
        <dbReference type="EC" id="3.1.1.89"/>
    </reaction>
</comment>
<keyword evidence="3 6" id="KW-0719">Serine esterase</keyword>
<keyword evidence="11" id="KW-1185">Reference proteome</keyword>
<evidence type="ECO:0000313" key="10">
    <source>
        <dbReference type="EMBL" id="CUS20921.1"/>
    </source>
</evidence>
<feature type="active site" evidence="7">
    <location>
        <position position="178"/>
    </location>
</feature>
<feature type="active site" evidence="7">
    <location>
        <position position="332"/>
    </location>
</feature>
<gene>
    <name evidence="10" type="ORF">LAQU0_S02e01420g</name>
</gene>
<dbReference type="Gene3D" id="3.40.50.1820">
    <property type="entry name" value="alpha/beta hydrolase"/>
    <property type="match status" value="1"/>
</dbReference>
<dbReference type="InterPro" id="IPR029058">
    <property type="entry name" value="AB_hydrolase_fold"/>
</dbReference>
<evidence type="ECO:0000259" key="9">
    <source>
        <dbReference type="Pfam" id="PF12697"/>
    </source>
</evidence>
<dbReference type="OrthoDB" id="194865at2759"/>
<feature type="domain" description="AB hydrolase-1" evidence="9">
    <location>
        <begin position="88"/>
        <end position="342"/>
    </location>
</feature>
<dbReference type="PANTHER" id="PTHR14189">
    <property type="entry name" value="PROTEIN PHOSPHATASE METHYLESTERASE-1 RELATED"/>
    <property type="match status" value="1"/>
</dbReference>
<dbReference type="AlphaFoldDB" id="A0A0P1KQF5"/>
<evidence type="ECO:0000256" key="4">
    <source>
        <dbReference type="ARBA" id="ARBA00022801"/>
    </source>
</evidence>
<evidence type="ECO:0000256" key="2">
    <source>
        <dbReference type="ARBA" id="ARBA00020672"/>
    </source>
</evidence>
<dbReference type="InterPro" id="IPR000073">
    <property type="entry name" value="AB_hydrolase_1"/>
</dbReference>
<reference evidence="11" key="1">
    <citation type="submission" date="2015-10" db="EMBL/GenBank/DDBJ databases">
        <authorList>
            <person name="Devillers H."/>
        </authorList>
    </citation>
    <scope>NUCLEOTIDE SEQUENCE [LARGE SCALE GENOMIC DNA]</scope>
</reference>
<feature type="region of interest" description="Disordered" evidence="8">
    <location>
        <begin position="19"/>
        <end position="40"/>
    </location>
</feature>
<dbReference type="Proteomes" id="UP000236544">
    <property type="component" value="Unassembled WGS sequence"/>
</dbReference>
<evidence type="ECO:0000256" key="7">
    <source>
        <dbReference type="PIRSR" id="PIRSR022950-1"/>
    </source>
</evidence>
<feature type="active site" evidence="7">
    <location>
        <position position="206"/>
    </location>
</feature>
<organism evidence="10 11">
    <name type="scientific">Lachancea quebecensis</name>
    <dbReference type="NCBI Taxonomy" id="1654605"/>
    <lineage>
        <taxon>Eukaryota</taxon>
        <taxon>Fungi</taxon>
        <taxon>Dikarya</taxon>
        <taxon>Ascomycota</taxon>
        <taxon>Saccharomycotina</taxon>
        <taxon>Saccharomycetes</taxon>
        <taxon>Saccharomycetales</taxon>
        <taxon>Saccharomycetaceae</taxon>
        <taxon>Lachancea</taxon>
    </lineage>
</organism>
<dbReference type="GO" id="GO:0051723">
    <property type="term" value="F:protein methylesterase activity"/>
    <property type="evidence" value="ECO:0007669"/>
    <property type="project" value="UniProtKB-EC"/>
</dbReference>
<dbReference type="EC" id="3.1.1.-" evidence="6"/>
<evidence type="ECO:0000256" key="3">
    <source>
        <dbReference type="ARBA" id="ARBA00022487"/>
    </source>
</evidence>
<dbReference type="EMBL" id="LN890542">
    <property type="protein sequence ID" value="CUS20921.1"/>
    <property type="molecule type" value="Genomic_DNA"/>
</dbReference>
<accession>A0A0P1KQF5</accession>
<dbReference type="SUPFAM" id="SSF53474">
    <property type="entry name" value="alpha/beta-Hydrolases"/>
    <property type="match status" value="1"/>
</dbReference>
<keyword evidence="4 6" id="KW-0378">Hydrolase</keyword>
<evidence type="ECO:0000256" key="1">
    <source>
        <dbReference type="ARBA" id="ARBA00008645"/>
    </source>
</evidence>
<comment type="function">
    <text evidence="6">Demethylates proteins that have been reversibly carboxymethylated.</text>
</comment>
<dbReference type="PANTHER" id="PTHR14189:SF0">
    <property type="entry name" value="PROTEIN PHOSPHATASE METHYLESTERASE 1"/>
    <property type="match status" value="1"/>
</dbReference>
<proteinExistence type="inferred from homology"/>
<evidence type="ECO:0000256" key="8">
    <source>
        <dbReference type="SAM" id="MobiDB-lite"/>
    </source>
</evidence>
<dbReference type="PIRSF" id="PIRSF022950">
    <property type="entry name" value="PPase_methylesterase_euk"/>
    <property type="match status" value="1"/>
</dbReference>
<evidence type="ECO:0000256" key="6">
    <source>
        <dbReference type="PIRNR" id="PIRNR022950"/>
    </source>
</evidence>
<protein>
    <recommendedName>
        <fullName evidence="2 6">Protein phosphatase methylesterase 1</fullName>
        <shortName evidence="6">PME-1</shortName>
        <ecNumber evidence="6">3.1.1.-</ecNumber>
    </recommendedName>
</protein>
<evidence type="ECO:0000256" key="5">
    <source>
        <dbReference type="ARBA" id="ARBA00049203"/>
    </source>
</evidence>
<dbReference type="InterPro" id="IPR016812">
    <property type="entry name" value="PPase_methylesterase_euk"/>
</dbReference>
<dbReference type="Pfam" id="PF12697">
    <property type="entry name" value="Abhydrolase_6"/>
    <property type="match status" value="1"/>
</dbReference>
<name>A0A0P1KQF5_9SACH</name>
<evidence type="ECO:0000313" key="11">
    <source>
        <dbReference type="Proteomes" id="UP000236544"/>
    </source>
</evidence>
<comment type="similarity">
    <text evidence="1 6">Belongs to the AB hydrolase superfamily.</text>
</comment>